<accession>A0A0F8Z9T5</accession>
<evidence type="ECO:0000256" key="5">
    <source>
        <dbReference type="ARBA" id="ARBA00022840"/>
    </source>
</evidence>
<comment type="similarity">
    <text evidence="1">Belongs to the carbamate kinase family.</text>
</comment>
<dbReference type="PIRSF" id="PIRSF000723">
    <property type="entry name" value="Carbamate_kin"/>
    <property type="match status" value="1"/>
</dbReference>
<dbReference type="EMBL" id="LAZR01052548">
    <property type="protein sequence ID" value="KKK82705.1"/>
    <property type="molecule type" value="Genomic_DNA"/>
</dbReference>
<dbReference type="SUPFAM" id="SSF53633">
    <property type="entry name" value="Carbamate kinase-like"/>
    <property type="match status" value="1"/>
</dbReference>
<organism evidence="7">
    <name type="scientific">marine sediment metagenome</name>
    <dbReference type="NCBI Taxonomy" id="412755"/>
    <lineage>
        <taxon>unclassified sequences</taxon>
        <taxon>metagenomes</taxon>
        <taxon>ecological metagenomes</taxon>
    </lineage>
</organism>
<dbReference type="GO" id="GO:0019546">
    <property type="term" value="P:L-arginine deiminase pathway"/>
    <property type="evidence" value="ECO:0007669"/>
    <property type="project" value="TreeGrafter"/>
</dbReference>
<keyword evidence="5" id="KW-0067">ATP-binding</keyword>
<sequence>MSKTRKKIIVVALGGNALVQDGEKGTIQEQFANTQKSVEGIIYCIKKGFEVVITHGNGPQVGNMLLMVELSHGIVPELPLGMCVADTEGTIGYMIQQTLANRLQKEHIKKCVVTILTQVVVDKDDNAFKNPTKPIGPFFTEEEAKKYTSERGWKMIEDSHRGYRRVVASPVPLKIVEEESVKRLLEAGEIVIAAGGGGIPVISKEDGALEGVDVVIDKDLASSVLALNIKANYLMMLTGVDKVYVNFGEPNQRPLDTITVKEAEEYLAEGQFPAGSMGPKIQAAINFLKEGGDTVYITAIDKVREAIAGKAGTRIIP</sequence>
<dbReference type="InterPro" id="IPR036393">
    <property type="entry name" value="AceGlu_kinase-like_sf"/>
</dbReference>
<protein>
    <recommendedName>
        <fullName evidence="6">Aspartate/glutamate/uridylate kinase domain-containing protein</fullName>
    </recommendedName>
</protein>
<evidence type="ECO:0000259" key="6">
    <source>
        <dbReference type="Pfam" id="PF00696"/>
    </source>
</evidence>
<feature type="domain" description="Aspartate/glutamate/uridylate kinase" evidence="6">
    <location>
        <begin position="7"/>
        <end position="298"/>
    </location>
</feature>
<dbReference type="PANTHER" id="PTHR30409">
    <property type="entry name" value="CARBAMATE KINASE"/>
    <property type="match status" value="1"/>
</dbReference>
<dbReference type="GO" id="GO:0005829">
    <property type="term" value="C:cytosol"/>
    <property type="evidence" value="ECO:0007669"/>
    <property type="project" value="TreeGrafter"/>
</dbReference>
<dbReference type="PRINTS" id="PR01469">
    <property type="entry name" value="CARBMTKINASE"/>
</dbReference>
<dbReference type="NCBIfam" id="TIGR00746">
    <property type="entry name" value="arcC"/>
    <property type="match status" value="1"/>
</dbReference>
<name>A0A0F8Z9T5_9ZZZZ</name>
<evidence type="ECO:0000256" key="3">
    <source>
        <dbReference type="ARBA" id="ARBA00022741"/>
    </source>
</evidence>
<keyword evidence="2" id="KW-0808">Transferase</keyword>
<dbReference type="CDD" id="cd04235">
    <property type="entry name" value="AAK_CK"/>
    <property type="match status" value="1"/>
</dbReference>
<dbReference type="InterPro" id="IPR023000">
    <property type="entry name" value="Shikimate_kinase_CS"/>
</dbReference>
<reference evidence="7" key="1">
    <citation type="journal article" date="2015" name="Nature">
        <title>Complex archaea that bridge the gap between prokaryotes and eukaryotes.</title>
        <authorList>
            <person name="Spang A."/>
            <person name="Saw J.H."/>
            <person name="Jorgensen S.L."/>
            <person name="Zaremba-Niedzwiedzka K."/>
            <person name="Martijn J."/>
            <person name="Lind A.E."/>
            <person name="van Eijk R."/>
            <person name="Schleper C."/>
            <person name="Guy L."/>
            <person name="Ettema T.J."/>
        </authorList>
    </citation>
    <scope>NUCLEOTIDE SEQUENCE</scope>
</reference>
<dbReference type="Pfam" id="PF00696">
    <property type="entry name" value="AA_kinase"/>
    <property type="match status" value="1"/>
</dbReference>
<dbReference type="InterPro" id="IPR003964">
    <property type="entry name" value="Carb_kinase"/>
</dbReference>
<dbReference type="GO" id="GO:0008804">
    <property type="term" value="F:carbamate kinase activity"/>
    <property type="evidence" value="ECO:0007669"/>
    <property type="project" value="InterPro"/>
</dbReference>
<dbReference type="Gene3D" id="3.40.1160.10">
    <property type="entry name" value="Acetylglutamate kinase-like"/>
    <property type="match status" value="1"/>
</dbReference>
<dbReference type="InterPro" id="IPR001048">
    <property type="entry name" value="Asp/Glu/Uridylate_kinase"/>
</dbReference>
<dbReference type="FunFam" id="3.40.1160.10:FF:000007">
    <property type="entry name" value="Carbamate kinase"/>
    <property type="match status" value="1"/>
</dbReference>
<dbReference type="PANTHER" id="PTHR30409:SF1">
    <property type="entry name" value="CARBAMATE KINASE-RELATED"/>
    <property type="match status" value="1"/>
</dbReference>
<evidence type="ECO:0000256" key="2">
    <source>
        <dbReference type="ARBA" id="ARBA00022679"/>
    </source>
</evidence>
<evidence type="ECO:0000256" key="4">
    <source>
        <dbReference type="ARBA" id="ARBA00022777"/>
    </source>
</evidence>
<dbReference type="PROSITE" id="PS01128">
    <property type="entry name" value="SHIKIMATE_KINASE"/>
    <property type="match status" value="1"/>
</dbReference>
<dbReference type="GO" id="GO:0005524">
    <property type="term" value="F:ATP binding"/>
    <property type="evidence" value="ECO:0007669"/>
    <property type="project" value="UniProtKB-KW"/>
</dbReference>
<keyword evidence="4" id="KW-0418">Kinase</keyword>
<dbReference type="NCBIfam" id="NF009007">
    <property type="entry name" value="PRK12352.1"/>
    <property type="match status" value="1"/>
</dbReference>
<dbReference type="AlphaFoldDB" id="A0A0F8Z9T5"/>
<keyword evidence="3" id="KW-0547">Nucleotide-binding</keyword>
<evidence type="ECO:0000256" key="1">
    <source>
        <dbReference type="ARBA" id="ARBA00011066"/>
    </source>
</evidence>
<comment type="caution">
    <text evidence="7">The sequence shown here is derived from an EMBL/GenBank/DDBJ whole genome shotgun (WGS) entry which is preliminary data.</text>
</comment>
<gene>
    <name evidence="7" type="ORF">LCGC14_2800720</name>
</gene>
<evidence type="ECO:0000313" key="7">
    <source>
        <dbReference type="EMBL" id="KKK82705.1"/>
    </source>
</evidence>
<proteinExistence type="inferred from homology"/>